<feature type="domain" description="SMP-30/Gluconolactonase/LRE-like region" evidence="4">
    <location>
        <begin position="13"/>
        <end position="254"/>
    </location>
</feature>
<dbReference type="InterPro" id="IPR005511">
    <property type="entry name" value="SMP-30"/>
</dbReference>
<evidence type="ECO:0000256" key="2">
    <source>
        <dbReference type="PIRSR" id="PIRSR605511-1"/>
    </source>
</evidence>
<keyword evidence="6" id="KW-1185">Reference proteome</keyword>
<organism evidence="5 6">
    <name type="scientific">Mesorhizobium australicum</name>
    <dbReference type="NCBI Taxonomy" id="536018"/>
    <lineage>
        <taxon>Bacteria</taxon>
        <taxon>Pseudomonadati</taxon>
        <taxon>Pseudomonadota</taxon>
        <taxon>Alphaproteobacteria</taxon>
        <taxon>Hyphomicrobiales</taxon>
        <taxon>Phyllobacteriaceae</taxon>
        <taxon>Mesorhizobium</taxon>
    </lineage>
</organism>
<feature type="active site" description="Proton donor/acceptor" evidence="2">
    <location>
        <position position="196"/>
    </location>
</feature>
<dbReference type="Gene3D" id="2.120.10.30">
    <property type="entry name" value="TolB, C-terminal domain"/>
    <property type="match status" value="1"/>
</dbReference>
<dbReference type="GO" id="GO:0019853">
    <property type="term" value="P:L-ascorbic acid biosynthetic process"/>
    <property type="evidence" value="ECO:0007669"/>
    <property type="project" value="TreeGrafter"/>
</dbReference>
<protein>
    <submittedName>
        <fullName evidence="5">Sugar lactone lactonase YvrE</fullName>
    </submittedName>
</protein>
<feature type="binding site" evidence="3">
    <location>
        <position position="15"/>
    </location>
    <ligand>
        <name>a divalent metal cation</name>
        <dbReference type="ChEBI" id="CHEBI:60240"/>
    </ligand>
</feature>
<gene>
    <name evidence="5" type="ORF">SAMN02982922_1196</name>
</gene>
<dbReference type="RefSeq" id="WP_085463312.1">
    <property type="nucleotide sequence ID" value="NZ_FXBL01000004.1"/>
</dbReference>
<dbReference type="InterPro" id="IPR011042">
    <property type="entry name" value="6-blade_b-propeller_TolB-like"/>
</dbReference>
<dbReference type="Pfam" id="PF08450">
    <property type="entry name" value="SGL"/>
    <property type="match status" value="1"/>
</dbReference>
<dbReference type="PANTHER" id="PTHR10907">
    <property type="entry name" value="REGUCALCIN"/>
    <property type="match status" value="1"/>
</dbReference>
<accession>A0A1X7N3F7</accession>
<dbReference type="PRINTS" id="PR01790">
    <property type="entry name" value="SMP30FAMILY"/>
</dbReference>
<dbReference type="EMBL" id="FXBL01000004">
    <property type="protein sequence ID" value="SMH31779.1"/>
    <property type="molecule type" value="Genomic_DNA"/>
</dbReference>
<evidence type="ECO:0000313" key="5">
    <source>
        <dbReference type="EMBL" id="SMH31779.1"/>
    </source>
</evidence>
<name>A0A1X7N3F7_9HYPH</name>
<feature type="binding site" evidence="3">
    <location>
        <position position="145"/>
    </location>
    <ligand>
        <name>a divalent metal cation</name>
        <dbReference type="ChEBI" id="CHEBI:60240"/>
    </ligand>
</feature>
<evidence type="ECO:0000313" key="6">
    <source>
        <dbReference type="Proteomes" id="UP000193083"/>
    </source>
</evidence>
<comment type="cofactor">
    <cofactor evidence="3">
        <name>Zn(2+)</name>
        <dbReference type="ChEBI" id="CHEBI:29105"/>
    </cofactor>
    <text evidence="3">Binds 1 divalent metal cation per subunit.</text>
</comment>
<evidence type="ECO:0000259" key="4">
    <source>
        <dbReference type="Pfam" id="PF08450"/>
    </source>
</evidence>
<feature type="binding site" evidence="3">
    <location>
        <position position="196"/>
    </location>
    <ligand>
        <name>a divalent metal cation</name>
        <dbReference type="ChEBI" id="CHEBI:60240"/>
    </ligand>
</feature>
<keyword evidence="3" id="KW-0862">Zinc</keyword>
<reference evidence="5 6" key="1">
    <citation type="submission" date="2017-04" db="EMBL/GenBank/DDBJ databases">
        <authorList>
            <person name="Afonso C.L."/>
            <person name="Miller P.J."/>
            <person name="Scott M.A."/>
            <person name="Spackman E."/>
            <person name="Goraichik I."/>
            <person name="Dimitrov K.M."/>
            <person name="Suarez D.L."/>
            <person name="Swayne D.E."/>
        </authorList>
    </citation>
    <scope>NUCLEOTIDE SEQUENCE [LARGE SCALE GENOMIC DNA]</scope>
    <source>
        <strain evidence="5 6">B5P</strain>
    </source>
</reference>
<dbReference type="GO" id="GO:0005509">
    <property type="term" value="F:calcium ion binding"/>
    <property type="evidence" value="ECO:0007669"/>
    <property type="project" value="TreeGrafter"/>
</dbReference>
<dbReference type="PANTHER" id="PTHR10907:SF47">
    <property type="entry name" value="REGUCALCIN"/>
    <property type="match status" value="1"/>
</dbReference>
<evidence type="ECO:0000256" key="1">
    <source>
        <dbReference type="ARBA" id="ARBA00008853"/>
    </source>
</evidence>
<sequence>MSATTLCDIVCHLGEGPTWDTATNTVYWFDILERRLLEKAWPDGETVVHDLPFMASALFRIDAQRQLVWSETGFHLRDRATGKLVLHTPVEADNPVTRSNDARAHPSGSIWAGTMGKKAEKHAGAIYWFRTGEVRRLFPDISIPNSICFSPDGATGYFADTAKNILFRVACDPDTGLPTNEPEVLLDHRGRKGGIDGSVCDADGVIWNARWGSSCVDAYAPDGTHLRSIPVPATQASCPVFVGPDLSRLAVTTACEGMDEATRHADPGAGMLYLLDVEVKGRAEPDVLA</sequence>
<feature type="binding site" evidence="3">
    <location>
        <position position="100"/>
    </location>
    <ligand>
        <name>substrate</name>
    </ligand>
</feature>
<dbReference type="SUPFAM" id="SSF63829">
    <property type="entry name" value="Calcium-dependent phosphotriesterase"/>
    <property type="match status" value="1"/>
</dbReference>
<dbReference type="OrthoDB" id="2633250at2"/>
<proteinExistence type="inferred from homology"/>
<dbReference type="InterPro" id="IPR013658">
    <property type="entry name" value="SGL"/>
</dbReference>
<dbReference type="Proteomes" id="UP000193083">
    <property type="component" value="Unassembled WGS sequence"/>
</dbReference>
<dbReference type="AlphaFoldDB" id="A0A1X7N3F7"/>
<dbReference type="GO" id="GO:0004341">
    <property type="term" value="F:gluconolactonase activity"/>
    <property type="evidence" value="ECO:0007669"/>
    <property type="project" value="TreeGrafter"/>
</dbReference>
<keyword evidence="3" id="KW-0479">Metal-binding</keyword>
<comment type="similarity">
    <text evidence="1">Belongs to the SMP-30/CGR1 family.</text>
</comment>
<feature type="binding site" evidence="3">
    <location>
        <position position="98"/>
    </location>
    <ligand>
        <name>substrate</name>
    </ligand>
</feature>
<evidence type="ECO:0000256" key="3">
    <source>
        <dbReference type="PIRSR" id="PIRSR605511-2"/>
    </source>
</evidence>